<evidence type="ECO:0000256" key="3">
    <source>
        <dbReference type="PROSITE-ProRule" id="PRU00284"/>
    </source>
</evidence>
<dbReference type="AlphaFoldDB" id="F5YNN8"/>
<gene>
    <name evidence="7" type="ordered locus">TREPR_1656</name>
</gene>
<evidence type="ECO:0000256" key="4">
    <source>
        <dbReference type="SAM" id="MobiDB-lite"/>
    </source>
</evidence>
<dbReference type="EMBL" id="CP001843">
    <property type="protein sequence ID" value="AEF86105.1"/>
    <property type="molecule type" value="Genomic_DNA"/>
</dbReference>
<dbReference type="Proteomes" id="UP000009223">
    <property type="component" value="Chromosome"/>
</dbReference>
<reference evidence="7 8" key="2">
    <citation type="journal article" date="2011" name="ISME J.">
        <title>RNA-seq reveals cooperative metabolic interactions between two termite-gut spirochete species in co-culture.</title>
        <authorList>
            <person name="Rosenthal A.Z."/>
            <person name="Matson E.G."/>
            <person name="Eldar A."/>
            <person name="Leadbetter J.R."/>
        </authorList>
    </citation>
    <scope>NUCLEOTIDE SEQUENCE [LARGE SCALE GENOMIC DNA]</scope>
    <source>
        <strain evidence="8">ATCC BAA-887 / DSM 12427 / ZAS-2</strain>
    </source>
</reference>
<dbReference type="SUPFAM" id="SSF58104">
    <property type="entry name" value="Methyl-accepting chemotaxis protein (MCP) signaling domain"/>
    <property type="match status" value="1"/>
</dbReference>
<dbReference type="STRING" id="545694.TREPR_1656"/>
<sequence length="521" mass="57344">MTSMEERINRDERDGEVLINYFRGALALIWVLGLVVISIVRHKNGFGYTPWRGHFGTSEYLVFSIILFFYLRRKELLSPYFKYICVVLDMVFISTAIFITATYPTHSMPIGFLSIQALFYVLLVALGAFRYNVRCAIFSGIFAGILYAFVIIYHRNIIDIPYTALYKGQVHEISFPLYNEVFRIMGMIMAGAVTGIACKRHIALFQNMIKSESDAAEAASRTVVQTKEIAGTIQKSTDEIFISSKDIFTTANNQAASVQEIESTINENAQIASYISEMTGSVATIAAKMEDDVIQGFSVLESNVNKMGDIKEKNDAIISGIINLGNKIAKIRDIVKTINTITDQTKVIAFNAALEAASAGDKGKRFAVVASEVNRLADDIASLTKQIRDQVEEIQDSSSSLIVSSEEGADKITEGYKLIKDLEDVFKEIRSGAEITSNQAQTITVSTQKQQKSSEQINIAITDISKGLSNFIHSTEIATASAEGLTQLIKELEIILDTKKTGPAGTKSGSADDRVIDPISV</sequence>
<dbReference type="PROSITE" id="PS50111">
    <property type="entry name" value="CHEMOTAXIS_TRANSDUC_2"/>
    <property type="match status" value="1"/>
</dbReference>
<keyword evidence="8" id="KW-1185">Reference proteome</keyword>
<dbReference type="GO" id="GO:0006935">
    <property type="term" value="P:chemotaxis"/>
    <property type="evidence" value="ECO:0007669"/>
    <property type="project" value="UniProtKB-KW"/>
</dbReference>
<accession>F5YNN8</accession>
<feature type="compositionally biased region" description="Basic and acidic residues" evidence="4">
    <location>
        <begin position="510"/>
        <end position="521"/>
    </location>
</feature>
<reference evidence="8" key="1">
    <citation type="submission" date="2009-12" db="EMBL/GenBank/DDBJ databases">
        <title>Complete sequence of Treponema primitia strain ZAS-2.</title>
        <authorList>
            <person name="Tetu S.G."/>
            <person name="Matson E."/>
            <person name="Ren Q."/>
            <person name="Seshadri R."/>
            <person name="Elbourne L."/>
            <person name="Hassan K.A."/>
            <person name="Durkin A."/>
            <person name="Radune D."/>
            <person name="Mohamoud Y."/>
            <person name="Shay R."/>
            <person name="Jin S."/>
            <person name="Zhang X."/>
            <person name="Lucey K."/>
            <person name="Ballor N.R."/>
            <person name="Ottesen E."/>
            <person name="Rosenthal R."/>
            <person name="Allen A."/>
            <person name="Leadbetter J.R."/>
            <person name="Paulsen I.T."/>
        </authorList>
    </citation>
    <scope>NUCLEOTIDE SEQUENCE [LARGE SCALE GENOMIC DNA]</scope>
    <source>
        <strain evidence="8">ATCC BAA-887 / DSM 12427 / ZAS-2</strain>
    </source>
</reference>
<dbReference type="GO" id="GO:0005886">
    <property type="term" value="C:plasma membrane"/>
    <property type="evidence" value="ECO:0007669"/>
    <property type="project" value="TreeGrafter"/>
</dbReference>
<dbReference type="eggNOG" id="COG0840">
    <property type="taxonomic scope" value="Bacteria"/>
</dbReference>
<dbReference type="RefSeq" id="WP_015708467.1">
    <property type="nucleotide sequence ID" value="NC_015578.1"/>
</dbReference>
<feature type="transmembrane region" description="Helical" evidence="5">
    <location>
        <begin position="136"/>
        <end position="154"/>
    </location>
</feature>
<dbReference type="Gene3D" id="1.10.287.950">
    <property type="entry name" value="Methyl-accepting chemotaxis protein"/>
    <property type="match status" value="1"/>
</dbReference>
<keyword evidence="1" id="KW-0145">Chemotaxis</keyword>
<dbReference type="Pfam" id="PF00015">
    <property type="entry name" value="MCPsignal"/>
    <property type="match status" value="1"/>
</dbReference>
<dbReference type="InterPro" id="IPR004089">
    <property type="entry name" value="MCPsignal_dom"/>
</dbReference>
<evidence type="ECO:0000256" key="1">
    <source>
        <dbReference type="ARBA" id="ARBA00022500"/>
    </source>
</evidence>
<feature type="transmembrane region" description="Helical" evidence="5">
    <location>
        <begin position="53"/>
        <end position="71"/>
    </location>
</feature>
<dbReference type="InterPro" id="IPR004090">
    <property type="entry name" value="Chemotax_Me-accpt_rcpt"/>
</dbReference>
<name>F5YNN8_TREPZ</name>
<dbReference type="SMART" id="SM00283">
    <property type="entry name" value="MA"/>
    <property type="match status" value="1"/>
</dbReference>
<protein>
    <submittedName>
        <fullName evidence="7">Methyl-accepting chemotaxis sensory transducer</fullName>
    </submittedName>
</protein>
<keyword evidence="5" id="KW-0472">Membrane</keyword>
<dbReference type="HOGENOM" id="CLU_522672_0_0_12"/>
<keyword evidence="5" id="KW-1133">Transmembrane helix</keyword>
<evidence type="ECO:0000256" key="2">
    <source>
        <dbReference type="ARBA" id="ARBA00029447"/>
    </source>
</evidence>
<proteinExistence type="inferred from homology"/>
<dbReference type="GO" id="GO:0004888">
    <property type="term" value="F:transmembrane signaling receptor activity"/>
    <property type="evidence" value="ECO:0007669"/>
    <property type="project" value="InterPro"/>
</dbReference>
<dbReference type="PRINTS" id="PR00260">
    <property type="entry name" value="CHEMTRNSDUCR"/>
</dbReference>
<dbReference type="GO" id="GO:0007165">
    <property type="term" value="P:signal transduction"/>
    <property type="evidence" value="ECO:0007669"/>
    <property type="project" value="UniProtKB-KW"/>
</dbReference>
<feature type="transmembrane region" description="Helical" evidence="5">
    <location>
        <begin position="83"/>
        <end position="103"/>
    </location>
</feature>
<evidence type="ECO:0000313" key="8">
    <source>
        <dbReference type="Proteomes" id="UP000009223"/>
    </source>
</evidence>
<evidence type="ECO:0000256" key="5">
    <source>
        <dbReference type="SAM" id="Phobius"/>
    </source>
</evidence>
<comment type="similarity">
    <text evidence="2">Belongs to the methyl-accepting chemotaxis (MCP) protein family.</text>
</comment>
<dbReference type="OrthoDB" id="359527at2"/>
<feature type="region of interest" description="Disordered" evidence="4">
    <location>
        <begin position="501"/>
        <end position="521"/>
    </location>
</feature>
<dbReference type="InterPro" id="IPR051310">
    <property type="entry name" value="MCP_chemotaxis"/>
</dbReference>
<feature type="domain" description="Methyl-accepting transducer" evidence="6">
    <location>
        <begin position="229"/>
        <end position="465"/>
    </location>
</feature>
<dbReference type="PANTHER" id="PTHR43531">
    <property type="entry name" value="PROTEIN ICFG"/>
    <property type="match status" value="1"/>
</dbReference>
<feature type="transmembrane region" description="Helical" evidence="5">
    <location>
        <begin position="21"/>
        <end position="41"/>
    </location>
</feature>
<evidence type="ECO:0000313" key="7">
    <source>
        <dbReference type="EMBL" id="AEF86105.1"/>
    </source>
</evidence>
<dbReference type="PANTHER" id="PTHR43531:SF11">
    <property type="entry name" value="METHYL-ACCEPTING CHEMOTAXIS PROTEIN 3"/>
    <property type="match status" value="1"/>
</dbReference>
<feature type="transmembrane region" description="Helical" evidence="5">
    <location>
        <begin position="109"/>
        <end position="129"/>
    </location>
</feature>
<keyword evidence="5" id="KW-0812">Transmembrane</keyword>
<evidence type="ECO:0000259" key="6">
    <source>
        <dbReference type="PROSITE" id="PS50111"/>
    </source>
</evidence>
<organism evidence="7 8">
    <name type="scientific">Treponema primitia (strain ATCC BAA-887 / DSM 12427 / ZAS-2)</name>
    <dbReference type="NCBI Taxonomy" id="545694"/>
    <lineage>
        <taxon>Bacteria</taxon>
        <taxon>Pseudomonadati</taxon>
        <taxon>Spirochaetota</taxon>
        <taxon>Spirochaetia</taxon>
        <taxon>Spirochaetales</taxon>
        <taxon>Treponemataceae</taxon>
        <taxon>Treponema</taxon>
    </lineage>
</organism>
<keyword evidence="3" id="KW-0807">Transducer</keyword>
<dbReference type="KEGG" id="tpi:TREPR_1656"/>